<feature type="transmembrane region" description="Helical" evidence="1">
    <location>
        <begin position="123"/>
        <end position="142"/>
    </location>
</feature>
<dbReference type="PANTHER" id="PTHR40465:SF1">
    <property type="entry name" value="DUF6534 DOMAIN-CONTAINING PROTEIN"/>
    <property type="match status" value="1"/>
</dbReference>
<feature type="transmembrane region" description="Helical" evidence="1">
    <location>
        <begin position="79"/>
        <end position="102"/>
    </location>
</feature>
<gene>
    <name evidence="3" type="ORF">PISMIDRAFT_674077</name>
</gene>
<proteinExistence type="predicted"/>
<dbReference type="PANTHER" id="PTHR40465">
    <property type="entry name" value="CHROMOSOME 1, WHOLE GENOME SHOTGUN SEQUENCE"/>
    <property type="match status" value="1"/>
</dbReference>
<dbReference type="STRING" id="765257.A0A0C9ZGA0"/>
<name>A0A0C9ZGA0_9AGAM</name>
<keyword evidence="1" id="KW-1133">Transmembrane helix</keyword>
<sequence>MAIPDGFGSALMGGLVSTLLYGITNLQIYLYFMHYEDGLAMKVLVSVIWILDTLHISFVCHILYYYLITNYGVPTSLDYIIWSLPASVLVNVFVVSIVQCFFARQIYRRMSYKNQKGTGSQQILFVLAQFGFGIETVILEFINRNASVQTQITYYDVTPAWATIVVAEVLITVSLCVLLYDSNSRSVLFPRTKRLVNTLIIYAVNRCLLTSLVAIADLVIAIEVQDTWSIGLDFVIGKLYANSLLASLNSRERVRSQGACTVSDLRIGAVHLTTLPTLSGQIETSREEVRQSGRPEVAVIDNTTNLALDKPWEL</sequence>
<dbReference type="OrthoDB" id="2682831at2759"/>
<keyword evidence="1" id="KW-0472">Membrane</keyword>
<dbReference type="Pfam" id="PF20152">
    <property type="entry name" value="DUF6534"/>
    <property type="match status" value="1"/>
</dbReference>
<evidence type="ECO:0000259" key="2">
    <source>
        <dbReference type="Pfam" id="PF20152"/>
    </source>
</evidence>
<protein>
    <recommendedName>
        <fullName evidence="2">DUF6534 domain-containing protein</fullName>
    </recommendedName>
</protein>
<feature type="transmembrane region" description="Helical" evidence="1">
    <location>
        <begin position="200"/>
        <end position="222"/>
    </location>
</feature>
<dbReference type="HOGENOM" id="CLU_046025_5_0_1"/>
<feature type="transmembrane region" description="Helical" evidence="1">
    <location>
        <begin position="44"/>
        <end position="67"/>
    </location>
</feature>
<reference evidence="3 4" key="1">
    <citation type="submission" date="2014-04" db="EMBL/GenBank/DDBJ databases">
        <authorList>
            <consortium name="DOE Joint Genome Institute"/>
            <person name="Kuo A."/>
            <person name="Kohler A."/>
            <person name="Costa M.D."/>
            <person name="Nagy L.G."/>
            <person name="Floudas D."/>
            <person name="Copeland A."/>
            <person name="Barry K.W."/>
            <person name="Cichocki N."/>
            <person name="Veneault-Fourrey C."/>
            <person name="LaButti K."/>
            <person name="Lindquist E.A."/>
            <person name="Lipzen A."/>
            <person name="Lundell T."/>
            <person name="Morin E."/>
            <person name="Murat C."/>
            <person name="Sun H."/>
            <person name="Tunlid A."/>
            <person name="Henrissat B."/>
            <person name="Grigoriev I.V."/>
            <person name="Hibbett D.S."/>
            <person name="Martin F."/>
            <person name="Nordberg H.P."/>
            <person name="Cantor M.N."/>
            <person name="Hua S.X."/>
        </authorList>
    </citation>
    <scope>NUCLEOTIDE SEQUENCE [LARGE SCALE GENOMIC DNA]</scope>
    <source>
        <strain evidence="3 4">441</strain>
    </source>
</reference>
<organism evidence="3 4">
    <name type="scientific">Pisolithus microcarpus 441</name>
    <dbReference type="NCBI Taxonomy" id="765257"/>
    <lineage>
        <taxon>Eukaryota</taxon>
        <taxon>Fungi</taxon>
        <taxon>Dikarya</taxon>
        <taxon>Basidiomycota</taxon>
        <taxon>Agaricomycotina</taxon>
        <taxon>Agaricomycetes</taxon>
        <taxon>Agaricomycetidae</taxon>
        <taxon>Boletales</taxon>
        <taxon>Sclerodermatineae</taxon>
        <taxon>Pisolithaceae</taxon>
        <taxon>Pisolithus</taxon>
    </lineage>
</organism>
<evidence type="ECO:0000313" key="4">
    <source>
        <dbReference type="Proteomes" id="UP000054018"/>
    </source>
</evidence>
<feature type="transmembrane region" description="Helical" evidence="1">
    <location>
        <begin position="162"/>
        <end position="180"/>
    </location>
</feature>
<evidence type="ECO:0000256" key="1">
    <source>
        <dbReference type="SAM" id="Phobius"/>
    </source>
</evidence>
<keyword evidence="1" id="KW-0812">Transmembrane</keyword>
<dbReference type="AlphaFoldDB" id="A0A0C9ZGA0"/>
<feature type="transmembrane region" description="Helical" evidence="1">
    <location>
        <begin position="6"/>
        <end position="32"/>
    </location>
</feature>
<accession>A0A0C9ZGA0</accession>
<dbReference type="EMBL" id="KN833693">
    <property type="protein sequence ID" value="KIK28346.1"/>
    <property type="molecule type" value="Genomic_DNA"/>
</dbReference>
<dbReference type="InterPro" id="IPR045339">
    <property type="entry name" value="DUF6534"/>
</dbReference>
<dbReference type="Proteomes" id="UP000054018">
    <property type="component" value="Unassembled WGS sequence"/>
</dbReference>
<reference evidence="4" key="2">
    <citation type="submission" date="2015-01" db="EMBL/GenBank/DDBJ databases">
        <title>Evolutionary Origins and Diversification of the Mycorrhizal Mutualists.</title>
        <authorList>
            <consortium name="DOE Joint Genome Institute"/>
            <consortium name="Mycorrhizal Genomics Consortium"/>
            <person name="Kohler A."/>
            <person name="Kuo A."/>
            <person name="Nagy L.G."/>
            <person name="Floudas D."/>
            <person name="Copeland A."/>
            <person name="Barry K.W."/>
            <person name="Cichocki N."/>
            <person name="Veneault-Fourrey C."/>
            <person name="LaButti K."/>
            <person name="Lindquist E.A."/>
            <person name="Lipzen A."/>
            <person name="Lundell T."/>
            <person name="Morin E."/>
            <person name="Murat C."/>
            <person name="Riley R."/>
            <person name="Ohm R."/>
            <person name="Sun H."/>
            <person name="Tunlid A."/>
            <person name="Henrissat B."/>
            <person name="Grigoriev I.V."/>
            <person name="Hibbett D.S."/>
            <person name="Martin F."/>
        </authorList>
    </citation>
    <scope>NUCLEOTIDE SEQUENCE [LARGE SCALE GENOMIC DNA]</scope>
    <source>
        <strain evidence="4">441</strain>
    </source>
</reference>
<keyword evidence="4" id="KW-1185">Reference proteome</keyword>
<evidence type="ECO:0000313" key="3">
    <source>
        <dbReference type="EMBL" id="KIK28346.1"/>
    </source>
</evidence>
<feature type="domain" description="DUF6534" evidence="2">
    <location>
        <begin position="165"/>
        <end position="252"/>
    </location>
</feature>